<dbReference type="PANTHER" id="PTHR30537">
    <property type="entry name" value="HTH-TYPE TRANSCRIPTIONAL REGULATOR"/>
    <property type="match status" value="1"/>
</dbReference>
<keyword evidence="4" id="KW-0804">Transcription</keyword>
<evidence type="ECO:0000256" key="4">
    <source>
        <dbReference type="ARBA" id="ARBA00023163"/>
    </source>
</evidence>
<dbReference type="Pfam" id="PF00126">
    <property type="entry name" value="HTH_1"/>
    <property type="match status" value="1"/>
</dbReference>
<dbReference type="OrthoDB" id="9813056at2"/>
<dbReference type="InterPro" id="IPR058163">
    <property type="entry name" value="LysR-type_TF_proteobact-type"/>
</dbReference>
<evidence type="ECO:0000313" key="6">
    <source>
        <dbReference type="EMBL" id="TQF10217.1"/>
    </source>
</evidence>
<feature type="domain" description="HTH lysR-type" evidence="5">
    <location>
        <begin position="4"/>
        <end position="61"/>
    </location>
</feature>
<keyword evidence="2" id="KW-0805">Transcription regulation</keyword>
<dbReference type="InterPro" id="IPR036388">
    <property type="entry name" value="WH-like_DNA-bd_sf"/>
</dbReference>
<dbReference type="Gene3D" id="3.40.190.10">
    <property type="entry name" value="Periplasmic binding protein-like II"/>
    <property type="match status" value="2"/>
</dbReference>
<organism evidence="6 7">
    <name type="scientific">Myxococcus llanfairpwllgwyngyllgogerychwyrndrobwllllantysiliogogogochensis</name>
    <dbReference type="NCBI Taxonomy" id="2590453"/>
    <lineage>
        <taxon>Bacteria</taxon>
        <taxon>Pseudomonadati</taxon>
        <taxon>Myxococcota</taxon>
        <taxon>Myxococcia</taxon>
        <taxon>Myxococcales</taxon>
        <taxon>Cystobacterineae</taxon>
        <taxon>Myxococcaceae</taxon>
        <taxon>Myxococcus</taxon>
    </lineage>
</organism>
<proteinExistence type="inferred from homology"/>
<dbReference type="Proteomes" id="UP000315369">
    <property type="component" value="Unassembled WGS sequence"/>
</dbReference>
<dbReference type="SUPFAM" id="SSF46785">
    <property type="entry name" value="Winged helix' DNA-binding domain"/>
    <property type="match status" value="1"/>
</dbReference>
<gene>
    <name evidence="6" type="ORF">FJV41_40560</name>
</gene>
<dbReference type="CDD" id="cd08432">
    <property type="entry name" value="PBP2_GcdR_TrpI_HvrB_AmpR_like"/>
    <property type="match status" value="1"/>
</dbReference>
<evidence type="ECO:0000256" key="2">
    <source>
        <dbReference type="ARBA" id="ARBA00023015"/>
    </source>
</evidence>
<dbReference type="AlphaFoldDB" id="A0A540WMZ3"/>
<dbReference type="InterPro" id="IPR000847">
    <property type="entry name" value="LysR_HTH_N"/>
</dbReference>
<protein>
    <submittedName>
        <fullName evidence="6">LysR family transcriptional regulator</fullName>
    </submittedName>
</protein>
<dbReference type="Pfam" id="PF03466">
    <property type="entry name" value="LysR_substrate"/>
    <property type="match status" value="1"/>
</dbReference>
<accession>A0A540WMZ3</accession>
<dbReference type="InterPro" id="IPR005119">
    <property type="entry name" value="LysR_subst-bd"/>
</dbReference>
<keyword evidence="3" id="KW-0238">DNA-binding</keyword>
<dbReference type="PROSITE" id="PS50931">
    <property type="entry name" value="HTH_LYSR"/>
    <property type="match status" value="1"/>
</dbReference>
<dbReference type="GO" id="GO:0043565">
    <property type="term" value="F:sequence-specific DNA binding"/>
    <property type="evidence" value="ECO:0007669"/>
    <property type="project" value="TreeGrafter"/>
</dbReference>
<dbReference type="Gene3D" id="1.10.10.10">
    <property type="entry name" value="Winged helix-like DNA-binding domain superfamily/Winged helix DNA-binding domain"/>
    <property type="match status" value="1"/>
</dbReference>
<evidence type="ECO:0000313" key="7">
    <source>
        <dbReference type="Proteomes" id="UP000315369"/>
    </source>
</evidence>
<reference evidence="6 7" key="1">
    <citation type="submission" date="2019-06" db="EMBL/GenBank/DDBJ databases">
        <authorList>
            <person name="Livingstone P."/>
            <person name="Whitworth D."/>
        </authorList>
    </citation>
    <scope>NUCLEOTIDE SEQUENCE [LARGE SCALE GENOMIC DNA]</scope>
    <source>
        <strain evidence="6 7">AM401</strain>
    </source>
</reference>
<evidence type="ECO:0000256" key="1">
    <source>
        <dbReference type="ARBA" id="ARBA00009437"/>
    </source>
</evidence>
<comment type="caution">
    <text evidence="6">The sequence shown here is derived from an EMBL/GenBank/DDBJ whole genome shotgun (WGS) entry which is preliminary data.</text>
</comment>
<dbReference type="PANTHER" id="PTHR30537:SF79">
    <property type="entry name" value="TRANSCRIPTIONAL REGULATOR-RELATED"/>
    <property type="match status" value="1"/>
</dbReference>
<dbReference type="GO" id="GO:0006351">
    <property type="term" value="P:DNA-templated transcription"/>
    <property type="evidence" value="ECO:0007669"/>
    <property type="project" value="TreeGrafter"/>
</dbReference>
<evidence type="ECO:0000259" key="5">
    <source>
        <dbReference type="PROSITE" id="PS50931"/>
    </source>
</evidence>
<dbReference type="GO" id="GO:0003700">
    <property type="term" value="F:DNA-binding transcription factor activity"/>
    <property type="evidence" value="ECO:0007669"/>
    <property type="project" value="InterPro"/>
</dbReference>
<sequence>MKELPLNALRAFAVVYASGGVRAAARELGIAHSAVSRHLAELDAWLGVPIIHPPAGRRGLTFTPQGEALGRATLSGLREIARAVASIRETRSEGSVTISTTPSFAARWLLPRLPALEEAHPHIEVSVVVDSRIIDLGTGEADLAIRMGRGPWRDVDCEPLMEDSLYPVMSPALWKKSGRPDKPGGLTRLRLLHDRDPETPWERWKAAHGPASLDVHGGPRFASSDLVLRAALLGQGVALARHQLAADDVASGALLRPLGDLSVELGTAYWVVLPKYSQVKPATRTVADWLKDQASLSPVG</sequence>
<dbReference type="RefSeq" id="WP_141647986.1">
    <property type="nucleotide sequence ID" value="NZ_VIFM01000271.1"/>
</dbReference>
<dbReference type="SUPFAM" id="SSF53850">
    <property type="entry name" value="Periplasmic binding protein-like II"/>
    <property type="match status" value="1"/>
</dbReference>
<evidence type="ECO:0000256" key="3">
    <source>
        <dbReference type="ARBA" id="ARBA00023125"/>
    </source>
</evidence>
<comment type="similarity">
    <text evidence="1">Belongs to the LysR transcriptional regulatory family.</text>
</comment>
<dbReference type="EMBL" id="VIFM01000271">
    <property type="protein sequence ID" value="TQF10217.1"/>
    <property type="molecule type" value="Genomic_DNA"/>
</dbReference>
<dbReference type="InterPro" id="IPR036390">
    <property type="entry name" value="WH_DNA-bd_sf"/>
</dbReference>
<keyword evidence="7" id="KW-1185">Reference proteome</keyword>
<name>A0A540WMZ3_9BACT</name>